<protein>
    <submittedName>
        <fullName evidence="1">Uncharacterized protein</fullName>
    </submittedName>
</protein>
<gene>
    <name evidence="1" type="ORF">GGI52_001460</name>
</gene>
<accession>A0A7Y9VUF0</accession>
<dbReference type="EMBL" id="JACCAT010000001">
    <property type="protein sequence ID" value="NYH08417.1"/>
    <property type="molecule type" value="Genomic_DNA"/>
</dbReference>
<organism evidence="1 2">
    <name type="scientific">Pseudomonas moraviensis</name>
    <dbReference type="NCBI Taxonomy" id="321662"/>
    <lineage>
        <taxon>Bacteria</taxon>
        <taxon>Pseudomonadati</taxon>
        <taxon>Pseudomonadota</taxon>
        <taxon>Gammaproteobacteria</taxon>
        <taxon>Pseudomonadales</taxon>
        <taxon>Pseudomonadaceae</taxon>
        <taxon>Pseudomonas</taxon>
    </lineage>
</organism>
<evidence type="ECO:0000313" key="2">
    <source>
        <dbReference type="Proteomes" id="UP000553035"/>
    </source>
</evidence>
<evidence type="ECO:0000313" key="1">
    <source>
        <dbReference type="EMBL" id="NYH08417.1"/>
    </source>
</evidence>
<dbReference type="AlphaFoldDB" id="A0A7Y9VUF0"/>
<sequence>MGEAGNRPFAASFMRVRFERAGHFLLHSRLALGLAARI</sequence>
<proteinExistence type="predicted"/>
<dbReference type="Proteomes" id="UP000553035">
    <property type="component" value="Unassembled WGS sequence"/>
</dbReference>
<comment type="caution">
    <text evidence="1">The sequence shown here is derived from an EMBL/GenBank/DDBJ whole genome shotgun (WGS) entry which is preliminary data.</text>
</comment>
<reference evidence="1 2" key="1">
    <citation type="submission" date="2020-07" db="EMBL/GenBank/DDBJ databases">
        <title>Exploring microbial biodiversity for novel pathways involved in the catabolism of aromatic compounds derived from lignin.</title>
        <authorList>
            <person name="Elkins J."/>
        </authorList>
    </citation>
    <scope>NUCLEOTIDE SEQUENCE [LARGE SCALE GENOMIC DNA]</scope>
    <source>
        <strain evidence="1 2">VanB</strain>
    </source>
</reference>
<name>A0A7Y9VUF0_9PSED</name>